<dbReference type="Proteomes" id="UP000252733">
    <property type="component" value="Unassembled WGS sequence"/>
</dbReference>
<dbReference type="Gene3D" id="3.40.640.10">
    <property type="entry name" value="Type I PLP-dependent aspartate aminotransferase-like (Major domain)"/>
    <property type="match status" value="1"/>
</dbReference>
<dbReference type="InterPro" id="IPR015422">
    <property type="entry name" value="PyrdxlP-dep_Trfase_small"/>
</dbReference>
<dbReference type="PANTHER" id="PTHR43525">
    <property type="entry name" value="PROTEIN MALY"/>
    <property type="match status" value="1"/>
</dbReference>
<comment type="similarity">
    <text evidence="5">Belongs to the class-II pyridoxal-phosphate-dependent aminotransferase family. MalY/PatB cystathionine beta-lyase subfamily.</text>
</comment>
<keyword evidence="4 7" id="KW-0456">Lyase</keyword>
<dbReference type="GO" id="GO:0047804">
    <property type="term" value="F:cysteine-S-conjugate beta-lyase activity"/>
    <property type="evidence" value="ECO:0007669"/>
    <property type="project" value="UniProtKB-EC"/>
</dbReference>
<dbReference type="GO" id="GO:0030170">
    <property type="term" value="F:pyridoxal phosphate binding"/>
    <property type="evidence" value="ECO:0007669"/>
    <property type="project" value="InterPro"/>
</dbReference>
<dbReference type="InterPro" id="IPR015421">
    <property type="entry name" value="PyrdxlP-dep_Trfase_major"/>
</dbReference>
<evidence type="ECO:0000256" key="3">
    <source>
        <dbReference type="ARBA" id="ARBA00022898"/>
    </source>
</evidence>
<gene>
    <name evidence="7" type="ORF">DFO77_11252</name>
</gene>
<sequence length="391" mass="44717">MNFDKIIDRSGTNALKLEFRERLFGTNEVIPLWVADMDFKAPQEVVEAIRKRAAHPLYGYTNRDEEFFQRIVEWQKKRHRWHVSREWVEFMPGVVPTLIMAIQTFTNEGDKVVIQPPVYPPFFDVVKDHGRVIEENALLNTQKGYRMDFEHLDKITSSNDVKMLILCHPHNPVGRVWSREELTTLGAVCQKNNVLIVSDEIHADLVHGDQPHIPLASISPELAENTITCMAPSKTFNIAGLNTSYIIIPNEKLRKGMQKILQSSHLFTGNMFGAEALKAAYKDGEIWLDALLEYIRGNIDYVMDFAEENMPEVQIHKPEATYLMWLDFSAWGMSDAQLRKFMVEKAGLGLNYGPTFGSQGSNFQRLNVASSRKVIEKAMAQLLEARNQIAH</sequence>
<comment type="caution">
    <text evidence="7">The sequence shown here is derived from an EMBL/GenBank/DDBJ whole genome shotgun (WGS) entry which is preliminary data.</text>
</comment>
<dbReference type="SUPFAM" id="SSF53383">
    <property type="entry name" value="PLP-dependent transferases"/>
    <property type="match status" value="1"/>
</dbReference>
<evidence type="ECO:0000313" key="7">
    <source>
        <dbReference type="EMBL" id="RCW33888.1"/>
    </source>
</evidence>
<evidence type="ECO:0000256" key="1">
    <source>
        <dbReference type="ARBA" id="ARBA00001933"/>
    </source>
</evidence>
<dbReference type="Gene3D" id="3.90.1150.10">
    <property type="entry name" value="Aspartate Aminotransferase, domain 1"/>
    <property type="match status" value="1"/>
</dbReference>
<keyword evidence="3" id="KW-0663">Pyridoxal phosphate</keyword>
<dbReference type="InterPro" id="IPR051798">
    <property type="entry name" value="Class-II_PLP-Dep_Aminotrans"/>
</dbReference>
<evidence type="ECO:0000313" key="8">
    <source>
        <dbReference type="Proteomes" id="UP000252733"/>
    </source>
</evidence>
<dbReference type="EMBL" id="QPIZ01000012">
    <property type="protein sequence ID" value="RCW33888.1"/>
    <property type="molecule type" value="Genomic_DNA"/>
</dbReference>
<dbReference type="PANTHER" id="PTHR43525:SF1">
    <property type="entry name" value="PROTEIN MALY"/>
    <property type="match status" value="1"/>
</dbReference>
<dbReference type="InterPro" id="IPR027619">
    <property type="entry name" value="C-S_lyase_PatB-like"/>
</dbReference>
<accession>A0A368UYD8</accession>
<reference evidence="7 8" key="1">
    <citation type="submission" date="2018-07" db="EMBL/GenBank/DDBJ databases">
        <title>Freshwater and sediment microbial communities from various areas in North America, analyzing microbe dynamics in response to fracking.</title>
        <authorList>
            <person name="Lamendella R."/>
        </authorList>
    </citation>
    <scope>NUCLEOTIDE SEQUENCE [LARGE SCALE GENOMIC DNA]</scope>
    <source>
        <strain evidence="7 8">160A</strain>
    </source>
</reference>
<evidence type="ECO:0000256" key="5">
    <source>
        <dbReference type="ARBA" id="ARBA00037974"/>
    </source>
</evidence>
<evidence type="ECO:0000256" key="2">
    <source>
        <dbReference type="ARBA" id="ARBA00012224"/>
    </source>
</evidence>
<comment type="cofactor">
    <cofactor evidence="1">
        <name>pyridoxal 5'-phosphate</name>
        <dbReference type="ChEBI" id="CHEBI:597326"/>
    </cofactor>
</comment>
<protein>
    <recommendedName>
        <fullName evidence="2">cysteine-S-conjugate beta-lyase</fullName>
        <ecNumber evidence="2">4.4.1.13</ecNumber>
    </recommendedName>
</protein>
<name>A0A368UYD8_9BACT</name>
<dbReference type="CDD" id="cd00609">
    <property type="entry name" value="AAT_like"/>
    <property type="match status" value="1"/>
</dbReference>
<feature type="domain" description="Aminotransferase class I/classII large" evidence="6">
    <location>
        <begin position="28"/>
        <end position="380"/>
    </location>
</feature>
<keyword evidence="8" id="KW-1185">Reference proteome</keyword>
<evidence type="ECO:0000256" key="4">
    <source>
        <dbReference type="ARBA" id="ARBA00023239"/>
    </source>
</evidence>
<proteinExistence type="inferred from homology"/>
<dbReference type="InterPro" id="IPR015424">
    <property type="entry name" value="PyrdxlP-dep_Trfase"/>
</dbReference>
<evidence type="ECO:0000259" key="6">
    <source>
        <dbReference type="Pfam" id="PF00155"/>
    </source>
</evidence>
<dbReference type="EC" id="4.4.1.13" evidence="2"/>
<dbReference type="RefSeq" id="WP_114437099.1">
    <property type="nucleotide sequence ID" value="NZ_QPIZ01000012.1"/>
</dbReference>
<dbReference type="NCBIfam" id="TIGR04350">
    <property type="entry name" value="C_S_lyase_PatB"/>
    <property type="match status" value="1"/>
</dbReference>
<dbReference type="AlphaFoldDB" id="A0A368UYD8"/>
<dbReference type="Pfam" id="PF00155">
    <property type="entry name" value="Aminotran_1_2"/>
    <property type="match status" value="1"/>
</dbReference>
<organism evidence="7 8">
    <name type="scientific">Marinilabilia salmonicolor</name>
    <dbReference type="NCBI Taxonomy" id="989"/>
    <lineage>
        <taxon>Bacteria</taxon>
        <taxon>Pseudomonadati</taxon>
        <taxon>Bacteroidota</taxon>
        <taxon>Bacteroidia</taxon>
        <taxon>Marinilabiliales</taxon>
        <taxon>Marinilabiliaceae</taxon>
        <taxon>Marinilabilia</taxon>
    </lineage>
</organism>
<dbReference type="InterPro" id="IPR004839">
    <property type="entry name" value="Aminotransferase_I/II_large"/>
</dbReference>